<accession>A0AAV2D1K2</accession>
<feature type="transmembrane region" description="Helical" evidence="1">
    <location>
        <begin position="33"/>
        <end position="54"/>
    </location>
</feature>
<evidence type="ECO:0008006" key="4">
    <source>
        <dbReference type="Google" id="ProtNLM"/>
    </source>
</evidence>
<keyword evidence="1" id="KW-0812">Transmembrane</keyword>
<keyword evidence="3" id="KW-1185">Reference proteome</keyword>
<keyword evidence="1" id="KW-0472">Membrane</keyword>
<keyword evidence="1" id="KW-1133">Transmembrane helix</keyword>
<organism evidence="2 3">
    <name type="scientific">Linum trigynum</name>
    <dbReference type="NCBI Taxonomy" id="586398"/>
    <lineage>
        <taxon>Eukaryota</taxon>
        <taxon>Viridiplantae</taxon>
        <taxon>Streptophyta</taxon>
        <taxon>Embryophyta</taxon>
        <taxon>Tracheophyta</taxon>
        <taxon>Spermatophyta</taxon>
        <taxon>Magnoliopsida</taxon>
        <taxon>eudicotyledons</taxon>
        <taxon>Gunneridae</taxon>
        <taxon>Pentapetalae</taxon>
        <taxon>rosids</taxon>
        <taxon>fabids</taxon>
        <taxon>Malpighiales</taxon>
        <taxon>Linaceae</taxon>
        <taxon>Linum</taxon>
    </lineage>
</organism>
<name>A0AAV2D1K2_9ROSI</name>
<dbReference type="Proteomes" id="UP001497516">
    <property type="component" value="Chromosome 10"/>
</dbReference>
<dbReference type="AlphaFoldDB" id="A0AAV2D1K2"/>
<evidence type="ECO:0000313" key="2">
    <source>
        <dbReference type="EMBL" id="CAL1363504.1"/>
    </source>
</evidence>
<proteinExistence type="predicted"/>
<evidence type="ECO:0000256" key="1">
    <source>
        <dbReference type="SAM" id="Phobius"/>
    </source>
</evidence>
<reference evidence="2 3" key="1">
    <citation type="submission" date="2024-04" db="EMBL/GenBank/DDBJ databases">
        <authorList>
            <person name="Fracassetti M."/>
        </authorList>
    </citation>
    <scope>NUCLEOTIDE SEQUENCE [LARGE SCALE GENOMIC DNA]</scope>
</reference>
<gene>
    <name evidence="2" type="ORF">LTRI10_LOCUS9952</name>
</gene>
<dbReference type="EMBL" id="OZ034814">
    <property type="protein sequence ID" value="CAL1363504.1"/>
    <property type="molecule type" value="Genomic_DNA"/>
</dbReference>
<sequence length="91" mass="10127">MRIRDKTCIAIVAMPTVVGFILCRLLREWPELAREALLCSGLALTMCGLGCLLLRAITKLKNEIATLRRDPVIKQRILELEKKASSSSDGM</sequence>
<feature type="transmembrane region" description="Helical" evidence="1">
    <location>
        <begin position="7"/>
        <end position="27"/>
    </location>
</feature>
<protein>
    <recommendedName>
        <fullName evidence="4">DUF1049 domain-containing protein</fullName>
    </recommendedName>
</protein>
<evidence type="ECO:0000313" key="3">
    <source>
        <dbReference type="Proteomes" id="UP001497516"/>
    </source>
</evidence>